<feature type="signal peptide" evidence="14">
    <location>
        <begin position="1"/>
        <end position="24"/>
    </location>
</feature>
<keyword evidence="10 13" id="KW-0326">Glycosidase</keyword>
<evidence type="ECO:0000259" key="16">
    <source>
        <dbReference type="PROSITE" id="PS51910"/>
    </source>
</evidence>
<evidence type="ECO:0000256" key="5">
    <source>
        <dbReference type="ARBA" id="ARBA00022669"/>
    </source>
</evidence>
<comment type="similarity">
    <text evidence="12">Belongs to the glycosyl hydrolase 18 family. Chitinase class III subfamily.</text>
</comment>
<evidence type="ECO:0000256" key="14">
    <source>
        <dbReference type="SAM" id="SignalP"/>
    </source>
</evidence>
<comment type="caution">
    <text evidence="17">The sequence shown here is derived from an EMBL/GenBank/DDBJ whole genome shotgun (WGS) entry which is preliminary data.</text>
</comment>
<dbReference type="GeneID" id="63843113"/>
<dbReference type="AlphaFoldDB" id="A0A9P4Y5E6"/>
<dbReference type="GO" id="GO:0008061">
    <property type="term" value="F:chitin binding"/>
    <property type="evidence" value="ECO:0007669"/>
    <property type="project" value="UniProtKB-KW"/>
</dbReference>
<evidence type="ECO:0000313" key="18">
    <source>
        <dbReference type="Proteomes" id="UP000803844"/>
    </source>
</evidence>
<evidence type="ECO:0000256" key="6">
    <source>
        <dbReference type="ARBA" id="ARBA00022729"/>
    </source>
</evidence>
<evidence type="ECO:0000256" key="10">
    <source>
        <dbReference type="ARBA" id="ARBA00023295"/>
    </source>
</evidence>
<comment type="subcellular location">
    <subcellularLocation>
        <location evidence="2">Secreted</location>
    </subcellularLocation>
</comment>
<evidence type="ECO:0000256" key="4">
    <source>
        <dbReference type="ARBA" id="ARBA00022525"/>
    </source>
</evidence>
<proteinExistence type="inferred from homology"/>
<dbReference type="PANTHER" id="PTHR45708">
    <property type="entry name" value="ENDOCHITINASE"/>
    <property type="match status" value="1"/>
</dbReference>
<dbReference type="GO" id="GO:0000272">
    <property type="term" value="P:polysaccharide catabolic process"/>
    <property type="evidence" value="ECO:0007669"/>
    <property type="project" value="UniProtKB-KW"/>
</dbReference>
<keyword evidence="8" id="KW-0146">Chitin degradation</keyword>
<evidence type="ECO:0000256" key="2">
    <source>
        <dbReference type="ARBA" id="ARBA00004613"/>
    </source>
</evidence>
<dbReference type="InterPro" id="IPR017853">
    <property type="entry name" value="GH"/>
</dbReference>
<evidence type="ECO:0000256" key="7">
    <source>
        <dbReference type="ARBA" id="ARBA00022801"/>
    </source>
</evidence>
<dbReference type="GO" id="GO:0006032">
    <property type="term" value="P:chitin catabolic process"/>
    <property type="evidence" value="ECO:0007669"/>
    <property type="project" value="UniProtKB-KW"/>
</dbReference>
<dbReference type="FunFam" id="3.20.20.80:FF:000145">
    <property type="entry name" value="Class III chitinase, putative"/>
    <property type="match status" value="1"/>
</dbReference>
<dbReference type="SUPFAM" id="SSF57180">
    <property type="entry name" value="Cellulose-binding domain"/>
    <property type="match status" value="1"/>
</dbReference>
<dbReference type="EMBL" id="MU032346">
    <property type="protein sequence ID" value="KAF3766868.1"/>
    <property type="molecule type" value="Genomic_DNA"/>
</dbReference>
<evidence type="ECO:0000256" key="12">
    <source>
        <dbReference type="ARBA" id="ARBA00025727"/>
    </source>
</evidence>
<dbReference type="RefSeq" id="XP_040777829.1">
    <property type="nucleotide sequence ID" value="XM_040925984.1"/>
</dbReference>
<dbReference type="PROSITE" id="PS01095">
    <property type="entry name" value="GH18_1"/>
    <property type="match status" value="1"/>
</dbReference>
<evidence type="ECO:0000256" key="11">
    <source>
        <dbReference type="ARBA" id="ARBA00023326"/>
    </source>
</evidence>
<dbReference type="PROSITE" id="PS00562">
    <property type="entry name" value="CBM1_1"/>
    <property type="match status" value="1"/>
</dbReference>
<evidence type="ECO:0000259" key="15">
    <source>
        <dbReference type="PROSITE" id="PS51164"/>
    </source>
</evidence>
<dbReference type="GO" id="GO:0008843">
    <property type="term" value="F:endochitinase activity"/>
    <property type="evidence" value="ECO:0007669"/>
    <property type="project" value="UniProtKB-EC"/>
</dbReference>
<reference evidence="17" key="1">
    <citation type="journal article" date="2020" name="Phytopathology">
        <title>Genome sequence of the chestnut blight fungus Cryphonectria parasitica EP155: A fundamental resource for an archetypical invasive plant pathogen.</title>
        <authorList>
            <person name="Crouch J.A."/>
            <person name="Dawe A."/>
            <person name="Aerts A."/>
            <person name="Barry K."/>
            <person name="Churchill A.C.L."/>
            <person name="Grimwood J."/>
            <person name="Hillman B."/>
            <person name="Milgroom M.G."/>
            <person name="Pangilinan J."/>
            <person name="Smith M."/>
            <person name="Salamov A."/>
            <person name="Schmutz J."/>
            <person name="Yadav J."/>
            <person name="Grigoriev I.V."/>
            <person name="Nuss D."/>
        </authorList>
    </citation>
    <scope>NUCLEOTIDE SEQUENCE</scope>
    <source>
        <strain evidence="17">EP155</strain>
    </source>
</reference>
<dbReference type="InterPro" id="IPR000254">
    <property type="entry name" value="CBD"/>
</dbReference>
<dbReference type="PROSITE" id="PS51910">
    <property type="entry name" value="GH18_2"/>
    <property type="match status" value="1"/>
</dbReference>
<dbReference type="GO" id="GO:0005576">
    <property type="term" value="C:extracellular region"/>
    <property type="evidence" value="ECO:0007669"/>
    <property type="project" value="UniProtKB-SubCell"/>
</dbReference>
<dbReference type="Proteomes" id="UP000803844">
    <property type="component" value="Unassembled WGS sequence"/>
</dbReference>
<evidence type="ECO:0000256" key="8">
    <source>
        <dbReference type="ARBA" id="ARBA00023024"/>
    </source>
</evidence>
<dbReference type="InterPro" id="IPR045321">
    <property type="entry name" value="Cts1-like"/>
</dbReference>
<dbReference type="InterPro" id="IPR050542">
    <property type="entry name" value="Glycosyl_Hydrlase18_Chitinase"/>
</dbReference>
<evidence type="ECO:0000256" key="3">
    <source>
        <dbReference type="ARBA" id="ARBA00012729"/>
    </source>
</evidence>
<keyword evidence="5" id="KW-0147">Chitin-binding</keyword>
<dbReference type="SUPFAM" id="SSF51445">
    <property type="entry name" value="(Trans)glycosidases"/>
    <property type="match status" value="1"/>
</dbReference>
<keyword evidence="9" id="KW-0119">Carbohydrate metabolism</keyword>
<dbReference type="CDD" id="cd02877">
    <property type="entry name" value="GH18_hevamine_XipI_class_III"/>
    <property type="match status" value="1"/>
</dbReference>
<dbReference type="Gene3D" id="3.20.20.80">
    <property type="entry name" value="Glycosidases"/>
    <property type="match status" value="1"/>
</dbReference>
<accession>A0A9P4Y5E6</accession>
<evidence type="ECO:0000256" key="1">
    <source>
        <dbReference type="ARBA" id="ARBA00000822"/>
    </source>
</evidence>
<dbReference type="OrthoDB" id="2425929at2759"/>
<keyword evidence="11" id="KW-0624">Polysaccharide degradation</keyword>
<sequence>MARSRALMTQVAALVAFLLPLAHAGFDPSSKTNIEVYWGQNSYGQDSSQQRLSYYCSNTDIDIIPLAFLDEITTPVVNFANAGNNCSSFADNAELLDCPQIEADIEECQSTYGKTIVLSIGGATYTQGGFTSSSAAVAAAETIWAMFGPVQSNSSVDRPFGDAVVDGFDFDFESTTENMAPFAAELRSLMTAATDAGDKQYYLSAAPQCPYPDAADNDMLNGTISFDWISVQFYNNYCGVNTFVVGDSTQAYYNFDTWDTWAQTVSANPDVKVLLGIPANTGAAGSGYTTGTTLEDAIEYSETFSSFGGIMMWDMSQLYENSGFLDEVVADLEAGASGTGPATTTTAPTTTATTLTTSTTTGTVTTTASSSTGTPVAQWGQCGGTGYTGSTTCASPYSCECLSVWWCQCE</sequence>
<comment type="catalytic activity">
    <reaction evidence="1">
        <text>Random endo-hydrolysis of N-acetyl-beta-D-glucosaminide (1-&gt;4)-beta-linkages in chitin and chitodextrins.</text>
        <dbReference type="EC" id="3.2.1.14"/>
    </reaction>
</comment>
<feature type="domain" description="GH18" evidence="16">
    <location>
        <begin position="32"/>
        <end position="335"/>
    </location>
</feature>
<dbReference type="InterPro" id="IPR001223">
    <property type="entry name" value="Glyco_hydro18_cat"/>
</dbReference>
<keyword evidence="18" id="KW-1185">Reference proteome</keyword>
<dbReference type="PROSITE" id="PS51164">
    <property type="entry name" value="CBM1_2"/>
    <property type="match status" value="1"/>
</dbReference>
<dbReference type="Pfam" id="PF00704">
    <property type="entry name" value="Glyco_hydro_18"/>
    <property type="match status" value="1"/>
</dbReference>
<dbReference type="GO" id="GO:0030248">
    <property type="term" value="F:cellulose binding"/>
    <property type="evidence" value="ECO:0007669"/>
    <property type="project" value="InterPro"/>
</dbReference>
<gene>
    <name evidence="17" type="ORF">M406DRAFT_79407</name>
</gene>
<dbReference type="EC" id="3.2.1.14" evidence="3"/>
<keyword evidence="4" id="KW-0964">Secreted</keyword>
<dbReference type="PANTHER" id="PTHR45708:SF49">
    <property type="entry name" value="ENDOCHITINASE"/>
    <property type="match status" value="1"/>
</dbReference>
<dbReference type="SMART" id="SM00236">
    <property type="entry name" value="fCBD"/>
    <property type="match status" value="1"/>
</dbReference>
<dbReference type="Pfam" id="PF00734">
    <property type="entry name" value="CBM_1"/>
    <property type="match status" value="1"/>
</dbReference>
<dbReference type="InterPro" id="IPR001579">
    <property type="entry name" value="Glyco_hydro_18_chit_AS"/>
</dbReference>
<keyword evidence="6 14" id="KW-0732">Signal</keyword>
<evidence type="ECO:0000313" key="17">
    <source>
        <dbReference type="EMBL" id="KAF3766868.1"/>
    </source>
</evidence>
<dbReference type="InterPro" id="IPR035971">
    <property type="entry name" value="CBD_sf"/>
</dbReference>
<evidence type="ECO:0000256" key="9">
    <source>
        <dbReference type="ARBA" id="ARBA00023277"/>
    </source>
</evidence>
<protein>
    <recommendedName>
        <fullName evidence="3">chitinase</fullName>
        <ecNumber evidence="3">3.2.1.14</ecNumber>
    </recommendedName>
</protein>
<feature type="chain" id="PRO_5040193470" description="chitinase" evidence="14">
    <location>
        <begin position="25"/>
        <end position="410"/>
    </location>
</feature>
<feature type="domain" description="CBM1" evidence="15">
    <location>
        <begin position="374"/>
        <end position="410"/>
    </location>
</feature>
<evidence type="ECO:0000256" key="13">
    <source>
        <dbReference type="RuleBase" id="RU000489"/>
    </source>
</evidence>
<keyword evidence="7 13" id="KW-0378">Hydrolase</keyword>
<organism evidence="17 18">
    <name type="scientific">Cryphonectria parasitica (strain ATCC 38755 / EP155)</name>
    <dbReference type="NCBI Taxonomy" id="660469"/>
    <lineage>
        <taxon>Eukaryota</taxon>
        <taxon>Fungi</taxon>
        <taxon>Dikarya</taxon>
        <taxon>Ascomycota</taxon>
        <taxon>Pezizomycotina</taxon>
        <taxon>Sordariomycetes</taxon>
        <taxon>Sordariomycetidae</taxon>
        <taxon>Diaporthales</taxon>
        <taxon>Cryphonectriaceae</taxon>
        <taxon>Cryphonectria-Endothia species complex</taxon>
        <taxon>Cryphonectria</taxon>
    </lineage>
</organism>
<name>A0A9P4Y5E6_CRYP1</name>